<dbReference type="Pfam" id="PF21983">
    <property type="entry name" value="NikA-like"/>
    <property type="match status" value="1"/>
</dbReference>
<sequence length="237" mass="25996">MPSTKPAKKSEMLEVRLSYKDKQDLQNKAKAEGLSVSEVVRHLISDYLAQPKSRALSQRIMEIIMRGHTKTKSAIATTGLIILGALTLSPLSNAEDISLNLQGTAIQPVMENGENGLRTRRFETEILLDSGKTVSLGFDGSHLQTENISDLTNENVPETPHSDDLIITVSAKNIDDKVQIDMKILMITPNSEGQATKLVANPKLTANFDEKSTIELELEGNQVFNLVVTPTKLSKSE</sequence>
<name>A0A420WIZ3_9PROT</name>
<dbReference type="AlphaFoldDB" id="A0A420WIZ3"/>
<evidence type="ECO:0000313" key="1">
    <source>
        <dbReference type="EMBL" id="RKQ70973.1"/>
    </source>
</evidence>
<comment type="caution">
    <text evidence="1">The sequence shown here is derived from an EMBL/GenBank/DDBJ whole genome shotgun (WGS) entry which is preliminary data.</text>
</comment>
<accession>A0A420WIZ3</accession>
<dbReference type="InterPro" id="IPR053842">
    <property type="entry name" value="NikA-like"/>
</dbReference>
<evidence type="ECO:0000313" key="2">
    <source>
        <dbReference type="Proteomes" id="UP000282211"/>
    </source>
</evidence>
<organism evidence="1 2">
    <name type="scientific">Litorimonas taeanensis</name>
    <dbReference type="NCBI Taxonomy" id="568099"/>
    <lineage>
        <taxon>Bacteria</taxon>
        <taxon>Pseudomonadati</taxon>
        <taxon>Pseudomonadota</taxon>
        <taxon>Alphaproteobacteria</taxon>
        <taxon>Maricaulales</taxon>
        <taxon>Robiginitomaculaceae</taxon>
    </lineage>
</organism>
<protein>
    <submittedName>
        <fullName evidence="1">Ribbon-helix-helix CopG family protein</fullName>
    </submittedName>
</protein>
<dbReference type="EMBL" id="RBII01000001">
    <property type="protein sequence ID" value="RKQ70973.1"/>
    <property type="molecule type" value="Genomic_DNA"/>
</dbReference>
<reference evidence="1 2" key="1">
    <citation type="submission" date="2018-10" db="EMBL/GenBank/DDBJ databases">
        <title>Genomic Encyclopedia of Type Strains, Phase IV (KMG-IV): sequencing the most valuable type-strain genomes for metagenomic binning, comparative biology and taxonomic classification.</title>
        <authorList>
            <person name="Goeker M."/>
        </authorList>
    </citation>
    <scope>NUCLEOTIDE SEQUENCE [LARGE SCALE GENOMIC DNA]</scope>
    <source>
        <strain evidence="1 2">DSM 22008</strain>
    </source>
</reference>
<dbReference type="OrthoDB" id="7189925at2"/>
<gene>
    <name evidence="1" type="ORF">DES40_0280</name>
</gene>
<proteinExistence type="predicted"/>
<dbReference type="InParanoid" id="A0A420WIZ3"/>
<dbReference type="RefSeq" id="WP_121098788.1">
    <property type="nucleotide sequence ID" value="NZ_RBII01000001.1"/>
</dbReference>
<keyword evidence="2" id="KW-1185">Reference proteome</keyword>
<dbReference type="Proteomes" id="UP000282211">
    <property type="component" value="Unassembled WGS sequence"/>
</dbReference>